<protein>
    <submittedName>
        <fullName evidence="1">Uncharacterized protein</fullName>
    </submittedName>
</protein>
<evidence type="ECO:0000313" key="2">
    <source>
        <dbReference type="Proteomes" id="UP000760494"/>
    </source>
</evidence>
<dbReference type="EMBL" id="CABFJX010000068">
    <property type="protein sequence ID" value="VTT61926.1"/>
    <property type="molecule type" value="Genomic_DNA"/>
</dbReference>
<name>A0A9Q9U762_FUSFU</name>
<gene>
    <name evidence="1" type="ORF">C2S_4634</name>
</gene>
<organism evidence="1 2">
    <name type="scientific">Fusarium fujikuroi</name>
    <name type="common">Bakanae and foot rot disease fungus</name>
    <name type="synonym">Gibberella fujikuroi</name>
    <dbReference type="NCBI Taxonomy" id="5127"/>
    <lineage>
        <taxon>Eukaryota</taxon>
        <taxon>Fungi</taxon>
        <taxon>Dikarya</taxon>
        <taxon>Ascomycota</taxon>
        <taxon>Pezizomycotina</taxon>
        <taxon>Sordariomycetes</taxon>
        <taxon>Hypocreomycetidae</taxon>
        <taxon>Hypocreales</taxon>
        <taxon>Nectriaceae</taxon>
        <taxon>Fusarium</taxon>
        <taxon>Fusarium fujikuroi species complex</taxon>
    </lineage>
</organism>
<sequence length="77" mass="8416">MKGVEWTGGTRSGGIVTDVEEVEHDMKAPRGVSLKAGDQCEEVARPGSRLPGIIQLTHMEGLRINWSRLSKQGLCRV</sequence>
<dbReference type="AlphaFoldDB" id="A0A9Q9U762"/>
<comment type="caution">
    <text evidence="1">The sequence shown here is derived from an EMBL/GenBank/DDBJ whole genome shotgun (WGS) entry which is preliminary data.</text>
</comment>
<accession>A0A9Q9U762</accession>
<proteinExistence type="predicted"/>
<evidence type="ECO:0000313" key="1">
    <source>
        <dbReference type="EMBL" id="VTT61926.1"/>
    </source>
</evidence>
<dbReference type="Proteomes" id="UP000760494">
    <property type="component" value="Unassembled WGS sequence"/>
</dbReference>
<reference evidence="1" key="1">
    <citation type="submission" date="2019-05" db="EMBL/GenBank/DDBJ databases">
        <authorList>
            <person name="Piombo E."/>
        </authorList>
    </citation>
    <scope>NUCLEOTIDE SEQUENCE</scope>
    <source>
        <strain evidence="1">C2S</strain>
    </source>
</reference>